<keyword evidence="9" id="KW-1185">Reference proteome</keyword>
<name>A0A3A9KBZ7_9BACI</name>
<sequence length="491" mass="55095">MNVSMLVKQATVVVTLSTAILIGGSGSPAFAGQKDSLDHNETYGTSQITRSDMYDMISQHGDAKFTVPQFDASTIKNILSATKTDENGNVIDMDVWDTWPLQNSDGTVAEYNGYHILFGLAGDPKDANDTFIYMFYKKTDETSIDAWKNAGRVFDDSDKYKSDDPYLKDQAEEWSGSATFTSDGEVRLFYTNRTDFNTDAELYGKQTLTTAQVNVSEPKSGTLKVDGVEDHKSIFEGEDGSVYQNVDQAFGSGNINFNENHTFRDPHYIEEDNRKYLVFEANTGTDYGYQGEESLFNRAYYDNSNKFFQDEKNKLLQSPIKELATLANGALGIIEINDDYTLKNVMKPLIVSNTVSDEIERPNIFKQNGKWYLFTSVRGSKMTIDGIDDEDIYMLGYVSNSLTGSYKPLNKTGIVLHQDLDPFDITWTYAHYAIPQLESDNVVITSYMTNRGYFEDHKSTFAPSFTLKIKGAKTSVVENGILEQGQITITE</sequence>
<evidence type="ECO:0000256" key="2">
    <source>
        <dbReference type="PIRSR" id="PIRSR603469-1"/>
    </source>
</evidence>
<dbReference type="GO" id="GO:0016787">
    <property type="term" value="F:hydrolase activity"/>
    <property type="evidence" value="ECO:0007669"/>
    <property type="project" value="UniProtKB-KW"/>
</dbReference>
<dbReference type="GO" id="GO:0050053">
    <property type="term" value="F:levansucrase activity"/>
    <property type="evidence" value="ECO:0007669"/>
    <property type="project" value="InterPro"/>
</dbReference>
<dbReference type="InterPro" id="IPR003469">
    <property type="entry name" value="Glyco_hydro_68"/>
</dbReference>
<keyword evidence="4" id="KW-0106">Calcium</keyword>
<dbReference type="Proteomes" id="UP000281498">
    <property type="component" value="Unassembled WGS sequence"/>
</dbReference>
<feature type="binding site" evidence="3">
    <location>
        <position position="175"/>
    </location>
    <ligand>
        <name>substrate</name>
    </ligand>
</feature>
<feature type="binding site" evidence="4">
    <location>
        <position position="290"/>
    </location>
    <ligand>
        <name>Ca(2+)</name>
        <dbReference type="ChEBI" id="CHEBI:29108"/>
        <label>1</label>
    </ligand>
</feature>
<comment type="caution">
    <text evidence="8">The sequence shown here is derived from an EMBL/GenBank/DDBJ whole genome shotgun (WGS) entry which is preliminary data.</text>
</comment>
<feature type="binding site" evidence="3">
    <location>
        <position position="96"/>
    </location>
    <ligand>
        <name>substrate</name>
    </ligand>
</feature>
<dbReference type="AlphaFoldDB" id="A0A3A9KBZ7"/>
<feature type="binding site" evidence="3">
    <location>
        <position position="378"/>
    </location>
    <ligand>
        <name>substrate</name>
    </ligand>
</feature>
<feature type="active site" description="Nucleophile" evidence="2">
    <location>
        <position position="97"/>
    </location>
</feature>
<dbReference type="OrthoDB" id="2210426at2"/>
<evidence type="ECO:0000256" key="4">
    <source>
        <dbReference type="PIRSR" id="PIRSR603469-3"/>
    </source>
</evidence>
<evidence type="ECO:0000313" key="9">
    <source>
        <dbReference type="Proteomes" id="UP000281498"/>
    </source>
</evidence>
<dbReference type="GO" id="GO:0009758">
    <property type="term" value="P:carbohydrate utilization"/>
    <property type="evidence" value="ECO:0007669"/>
    <property type="project" value="InterPro"/>
</dbReference>
<dbReference type="EMBL" id="PDOE01000031">
    <property type="protein sequence ID" value="RKL64875.1"/>
    <property type="molecule type" value="Genomic_DNA"/>
</dbReference>
<feature type="site" description="Transition state stabilizer" evidence="5">
    <location>
        <position position="265"/>
    </location>
</feature>
<accession>A0A3A9KBZ7</accession>
<comment type="cofactor">
    <cofactor evidence="4">
        <name>Ca(2+)</name>
        <dbReference type="ChEBI" id="CHEBI:29108"/>
    </cofactor>
</comment>
<keyword evidence="8" id="KW-0378">Hydrolase</keyword>
<feature type="active site" description="Proton donor/acceptor" evidence="2">
    <location>
        <position position="360"/>
    </location>
</feature>
<feature type="signal peptide" evidence="7">
    <location>
        <begin position="1"/>
        <end position="31"/>
    </location>
</feature>
<gene>
    <name evidence="8" type="ORF">CR203_23925</name>
</gene>
<feature type="binding site" evidence="4">
    <location>
        <position position="357"/>
    </location>
    <ligand>
        <name>Ca(2+)</name>
        <dbReference type="ChEBI" id="CHEBI:29108"/>
        <label>1</label>
    </ligand>
</feature>
<proteinExistence type="inferred from homology"/>
<dbReference type="SUPFAM" id="SSF75005">
    <property type="entry name" value="Arabinanase/levansucrase/invertase"/>
    <property type="match status" value="1"/>
</dbReference>
<dbReference type="CDD" id="cd08997">
    <property type="entry name" value="GH68"/>
    <property type="match status" value="1"/>
</dbReference>
<dbReference type="RefSeq" id="WP_110938980.1">
    <property type="nucleotide sequence ID" value="NZ_KZ614148.1"/>
</dbReference>
<evidence type="ECO:0000256" key="1">
    <source>
        <dbReference type="ARBA" id="ARBA00006775"/>
    </source>
</evidence>
<evidence type="ECO:0000256" key="7">
    <source>
        <dbReference type="SAM" id="SignalP"/>
    </source>
</evidence>
<feature type="binding site" evidence="3">
    <location>
        <begin position="358"/>
        <end position="360"/>
    </location>
    <ligand>
        <name>substrate</name>
    </ligand>
</feature>
<protein>
    <submittedName>
        <fullName evidence="8">Glycoside hydrolase 68 family protein</fullName>
    </submittedName>
</protein>
<feature type="binding site" evidence="4">
    <location>
        <position position="328"/>
    </location>
    <ligand>
        <name>Ca(2+)</name>
        <dbReference type="ChEBI" id="CHEBI:29108"/>
        <label>1</label>
    </ligand>
</feature>
<organism evidence="8 9">
    <name type="scientific">Salipaludibacillus neizhouensis</name>
    <dbReference type="NCBI Taxonomy" id="885475"/>
    <lineage>
        <taxon>Bacteria</taxon>
        <taxon>Bacillati</taxon>
        <taxon>Bacillota</taxon>
        <taxon>Bacilli</taxon>
        <taxon>Bacillales</taxon>
        <taxon>Bacillaceae</taxon>
    </lineage>
</organism>
<evidence type="ECO:0000256" key="5">
    <source>
        <dbReference type="PIRSR" id="PIRSR603469-4"/>
    </source>
</evidence>
<keyword evidence="4" id="KW-0479">Metal-binding</keyword>
<dbReference type="Pfam" id="PF02435">
    <property type="entry name" value="Glyco_hydro_68"/>
    <property type="match status" value="1"/>
</dbReference>
<dbReference type="GO" id="GO:0046872">
    <property type="term" value="F:metal ion binding"/>
    <property type="evidence" value="ECO:0007669"/>
    <property type="project" value="UniProtKB-KW"/>
</dbReference>
<evidence type="ECO:0000313" key="8">
    <source>
        <dbReference type="EMBL" id="RKL64875.1"/>
    </source>
</evidence>
<dbReference type="Gene3D" id="2.115.10.20">
    <property type="entry name" value="Glycosyl hydrolase domain, family 43"/>
    <property type="match status" value="1"/>
</dbReference>
<feature type="binding site" evidence="3">
    <location>
        <begin position="264"/>
        <end position="265"/>
    </location>
    <ligand>
        <name>substrate</name>
    </ligand>
</feature>
<feature type="chain" id="PRO_5017412840" evidence="7">
    <location>
        <begin position="32"/>
        <end position="491"/>
    </location>
</feature>
<comment type="similarity">
    <text evidence="1 6">Belongs to the glycosyl hydrolase 68 family.</text>
</comment>
<evidence type="ECO:0000256" key="3">
    <source>
        <dbReference type="PIRSR" id="PIRSR603469-2"/>
    </source>
</evidence>
<evidence type="ECO:0000256" key="6">
    <source>
        <dbReference type="RuleBase" id="RU361220"/>
    </source>
</evidence>
<dbReference type="InterPro" id="IPR023296">
    <property type="entry name" value="Glyco_hydro_beta-prop_sf"/>
</dbReference>
<keyword evidence="7" id="KW-0732">Signal</keyword>
<reference evidence="8 9" key="1">
    <citation type="submission" date="2017-10" db="EMBL/GenBank/DDBJ databases">
        <title>Bacillus sp. nov., a halophilic bacterium isolated from a Keqin Lake.</title>
        <authorList>
            <person name="Wang H."/>
        </authorList>
    </citation>
    <scope>NUCLEOTIDE SEQUENCE [LARGE SCALE GENOMIC DNA]</scope>
    <source>
        <strain evidence="8 9">KCTC 13187</strain>
    </source>
</reference>